<organism evidence="10">
    <name type="scientific">Cyberlindnera fabianii</name>
    <name type="common">Yeast</name>
    <name type="synonym">Hansenula fabianii</name>
    <dbReference type="NCBI Taxonomy" id="36022"/>
    <lineage>
        <taxon>Eukaryota</taxon>
        <taxon>Fungi</taxon>
        <taxon>Dikarya</taxon>
        <taxon>Ascomycota</taxon>
        <taxon>Saccharomycotina</taxon>
        <taxon>Saccharomycetes</taxon>
        <taxon>Phaffomycetales</taxon>
        <taxon>Phaffomycetaceae</taxon>
        <taxon>Cyberlindnera</taxon>
    </lineage>
</organism>
<evidence type="ECO:0000256" key="7">
    <source>
        <dbReference type="PIRNR" id="PIRNR028998"/>
    </source>
</evidence>
<proteinExistence type="inferred from homology"/>
<reference evidence="10" key="1">
    <citation type="journal article" date="2014" name="Genome Announc.">
        <title>Genome sequence of the yeast Cyberlindnera fabianii (Hansenula fabianii).</title>
        <authorList>
            <person name="Freel K.C."/>
            <person name="Sarilar V."/>
            <person name="Neuveglise C."/>
            <person name="Devillers H."/>
            <person name="Friedrich A."/>
            <person name="Schacherer J."/>
        </authorList>
    </citation>
    <scope>NUCLEOTIDE SEQUENCE</scope>
    <source>
        <strain evidence="10">YJS4271</strain>
    </source>
</reference>
<dbReference type="SUPFAM" id="SSF160059">
    <property type="entry name" value="PriA/YqbF domain"/>
    <property type="match status" value="1"/>
</dbReference>
<dbReference type="GO" id="GO:0000811">
    <property type="term" value="C:GINS complex"/>
    <property type="evidence" value="ECO:0007669"/>
    <property type="project" value="TreeGrafter"/>
</dbReference>
<evidence type="ECO:0000256" key="5">
    <source>
        <dbReference type="ARBA" id="ARBA00022829"/>
    </source>
</evidence>
<evidence type="ECO:0000256" key="2">
    <source>
        <dbReference type="ARBA" id="ARBA00010565"/>
    </source>
</evidence>
<dbReference type="PANTHER" id="PTHR12772">
    <property type="entry name" value="DNA REPLICATION COMPLEX GINS PROTEIN PSF2"/>
    <property type="match status" value="1"/>
</dbReference>
<dbReference type="GO" id="GO:0006260">
    <property type="term" value="P:DNA replication"/>
    <property type="evidence" value="ECO:0007669"/>
    <property type="project" value="UniProtKB-KW"/>
</dbReference>
<dbReference type="Pfam" id="PF05916">
    <property type="entry name" value="Sld5"/>
    <property type="match status" value="1"/>
</dbReference>
<dbReference type="PANTHER" id="PTHR12772:SF0">
    <property type="entry name" value="DNA REPLICATION COMPLEX GINS PROTEIN PSF2"/>
    <property type="match status" value="1"/>
</dbReference>
<keyword evidence="4 7" id="KW-0235">DNA replication</keyword>
<feature type="domain" description="DNA replication complex GINS protein PSF2 N-terminal" evidence="9">
    <location>
        <begin position="12"/>
        <end position="71"/>
    </location>
</feature>
<dbReference type="PIRSF" id="PIRSF028998">
    <property type="entry name" value="GINS_Psf2_subgr"/>
    <property type="match status" value="1"/>
</dbReference>
<dbReference type="PhylomeDB" id="A0A061AUI5"/>
<dbReference type="AlphaFoldDB" id="A0A061AUI5"/>
<dbReference type="EMBL" id="LK052891">
    <property type="protein sequence ID" value="CDR41244.1"/>
    <property type="molecule type" value="Genomic_DNA"/>
</dbReference>
<dbReference type="SUPFAM" id="SSF158573">
    <property type="entry name" value="GINS helical bundle-like"/>
    <property type="match status" value="1"/>
</dbReference>
<evidence type="ECO:0000259" key="9">
    <source>
        <dbReference type="Pfam" id="PF25005"/>
    </source>
</evidence>
<dbReference type="FunFam" id="3.40.5.50:FF:000001">
    <property type="entry name" value="DNA replication complex GINS protein PSF2"/>
    <property type="match status" value="1"/>
</dbReference>
<evidence type="ECO:0000256" key="6">
    <source>
        <dbReference type="ARBA" id="ARBA00023242"/>
    </source>
</evidence>
<gene>
    <name evidence="10" type="ORF">CYFA0S_06e04764g</name>
</gene>
<dbReference type="Gene3D" id="1.20.58.1020">
    <property type="match status" value="1"/>
</dbReference>
<name>A0A061AUI5_CYBFA</name>
<protein>
    <recommendedName>
        <fullName evidence="3 7">DNA replication complex GINS protein PSF2</fullName>
    </recommendedName>
</protein>
<comment type="subcellular location">
    <subcellularLocation>
        <location evidence="1 7">Nucleus</location>
    </subcellularLocation>
</comment>
<comment type="similarity">
    <text evidence="2 7">Belongs to the GINS2/PSF2 family.</text>
</comment>
<keyword evidence="5" id="KW-0159">Chromosome partition</keyword>
<dbReference type="CDD" id="cd21694">
    <property type="entry name" value="GINS_B_Psf2"/>
    <property type="match status" value="1"/>
</dbReference>
<dbReference type="InterPro" id="IPR036224">
    <property type="entry name" value="GINS_bundle-like_dom_sf"/>
</dbReference>
<dbReference type="CDD" id="cd11712">
    <property type="entry name" value="GINS_A_psf2"/>
    <property type="match status" value="1"/>
</dbReference>
<evidence type="ECO:0000256" key="3">
    <source>
        <dbReference type="ARBA" id="ARBA00015139"/>
    </source>
</evidence>
<dbReference type="GO" id="GO:0000727">
    <property type="term" value="P:double-strand break repair via break-induced replication"/>
    <property type="evidence" value="ECO:0007669"/>
    <property type="project" value="TreeGrafter"/>
</dbReference>
<sequence>MALPNHLKNTFTPAEIEFLTENETITILPRYTMNGLDLITDRIPKIRAMQRVEVPIWFALILKSQRKCSIVPPVWLSQKELMELYDFEIAEPESFSQLPKNWLEIAKLFFENAPDDLTDEAHKLKSLVQDLKEIRLIKIKKGLKLLNESHLQLDNLSLMEINEIRPFVVLAMSKLTKLNEAAVAEEGQGDGAEEYEYDDDE</sequence>
<evidence type="ECO:0000259" key="8">
    <source>
        <dbReference type="Pfam" id="PF05916"/>
    </source>
</evidence>
<evidence type="ECO:0000256" key="1">
    <source>
        <dbReference type="ARBA" id="ARBA00004123"/>
    </source>
</evidence>
<evidence type="ECO:0000256" key="4">
    <source>
        <dbReference type="ARBA" id="ARBA00022705"/>
    </source>
</evidence>
<dbReference type="FunFam" id="1.20.58.1020:FF:000001">
    <property type="entry name" value="DNA replication complex GINS protein PSF2"/>
    <property type="match status" value="1"/>
</dbReference>
<dbReference type="InterPro" id="IPR056784">
    <property type="entry name" value="PSF2_N"/>
</dbReference>
<keyword evidence="6 7" id="KW-0539">Nucleus</keyword>
<dbReference type="InterPro" id="IPR021151">
    <property type="entry name" value="GINS_A"/>
</dbReference>
<evidence type="ECO:0000313" key="10">
    <source>
        <dbReference type="EMBL" id="CDR41244.1"/>
    </source>
</evidence>
<dbReference type="GO" id="GO:0007059">
    <property type="term" value="P:chromosome segregation"/>
    <property type="evidence" value="ECO:0007669"/>
    <property type="project" value="UniProtKB-KW"/>
</dbReference>
<dbReference type="InterPro" id="IPR007257">
    <property type="entry name" value="GINS_Psf2"/>
</dbReference>
<dbReference type="OrthoDB" id="1938138at2759"/>
<dbReference type="Gene3D" id="3.40.5.50">
    <property type="match status" value="1"/>
</dbReference>
<comment type="subunit">
    <text evidence="7">Component of the GINS complex.</text>
</comment>
<dbReference type="Pfam" id="PF25005">
    <property type="entry name" value="PSF2_N"/>
    <property type="match status" value="1"/>
</dbReference>
<accession>A0A061AUI5</accession>
<feature type="domain" description="GINS subunit" evidence="8">
    <location>
        <begin position="75"/>
        <end position="177"/>
    </location>
</feature>